<dbReference type="Pfam" id="PF00094">
    <property type="entry name" value="VWD"/>
    <property type="match status" value="1"/>
</dbReference>
<keyword evidence="4" id="KW-0812">Transmembrane</keyword>
<dbReference type="AlphaFoldDB" id="A0A0L8GMW3"/>
<evidence type="ECO:0000256" key="3">
    <source>
        <dbReference type="PROSITE-ProRule" id="PRU00076"/>
    </source>
</evidence>
<keyword evidence="1 3" id="KW-0245">EGF-like domain</keyword>
<dbReference type="Pfam" id="PF12947">
    <property type="entry name" value="EGF_3"/>
    <property type="match status" value="1"/>
</dbReference>
<evidence type="ECO:0000256" key="4">
    <source>
        <dbReference type="SAM" id="Phobius"/>
    </source>
</evidence>
<keyword evidence="4" id="KW-0472">Membrane</keyword>
<evidence type="ECO:0000259" key="6">
    <source>
        <dbReference type="PROSITE" id="PS51233"/>
    </source>
</evidence>
<dbReference type="InterPro" id="IPR052749">
    <property type="entry name" value="Alpha-tectorin"/>
</dbReference>
<dbReference type="Gene3D" id="2.10.25.10">
    <property type="entry name" value="Laminin"/>
    <property type="match status" value="1"/>
</dbReference>
<dbReference type="PANTHER" id="PTHR46160:SF9">
    <property type="entry name" value="PROTEIN PRY2-RELATED"/>
    <property type="match status" value="1"/>
</dbReference>
<dbReference type="SMART" id="SM00216">
    <property type="entry name" value="VWD"/>
    <property type="match status" value="1"/>
</dbReference>
<feature type="non-terminal residue" evidence="7">
    <location>
        <position position="1"/>
    </location>
</feature>
<keyword evidence="4" id="KW-1133">Transmembrane helix</keyword>
<dbReference type="OrthoDB" id="6098339at2759"/>
<dbReference type="STRING" id="37653.A0A0L8GMW3"/>
<organism evidence="7">
    <name type="scientific">Octopus bimaculoides</name>
    <name type="common">California two-spotted octopus</name>
    <dbReference type="NCBI Taxonomy" id="37653"/>
    <lineage>
        <taxon>Eukaryota</taxon>
        <taxon>Metazoa</taxon>
        <taxon>Spiralia</taxon>
        <taxon>Lophotrochozoa</taxon>
        <taxon>Mollusca</taxon>
        <taxon>Cephalopoda</taxon>
        <taxon>Coleoidea</taxon>
        <taxon>Octopodiformes</taxon>
        <taxon>Octopoda</taxon>
        <taxon>Incirrata</taxon>
        <taxon>Octopodidae</taxon>
        <taxon>Octopus</taxon>
    </lineage>
</organism>
<comment type="caution">
    <text evidence="3">Lacks conserved residue(s) required for the propagation of feature annotation.</text>
</comment>
<evidence type="ECO:0000256" key="2">
    <source>
        <dbReference type="ARBA" id="ARBA00023157"/>
    </source>
</evidence>
<dbReference type="EMBL" id="KQ421133">
    <property type="protein sequence ID" value="KOF78318.1"/>
    <property type="molecule type" value="Genomic_DNA"/>
</dbReference>
<gene>
    <name evidence="7" type="ORF">OCBIM_22030955mg</name>
</gene>
<dbReference type="PANTHER" id="PTHR46160">
    <property type="entry name" value="ALPHA-TECTORIN-RELATED"/>
    <property type="match status" value="1"/>
</dbReference>
<evidence type="ECO:0000313" key="7">
    <source>
        <dbReference type="EMBL" id="KOF78318.1"/>
    </source>
</evidence>
<feature type="domain" description="EGF-like" evidence="5">
    <location>
        <begin position="1"/>
        <end position="37"/>
    </location>
</feature>
<dbReference type="PROSITE" id="PS01186">
    <property type="entry name" value="EGF_2"/>
    <property type="match status" value="1"/>
</dbReference>
<protein>
    <recommendedName>
        <fullName evidence="8">VWFD domain-containing protein</fullName>
    </recommendedName>
</protein>
<evidence type="ECO:0008006" key="8">
    <source>
        <dbReference type="Google" id="ProtNLM"/>
    </source>
</evidence>
<dbReference type="InterPro" id="IPR024731">
    <property type="entry name" value="NELL2-like_EGF"/>
</dbReference>
<keyword evidence="2" id="KW-1015">Disulfide bond</keyword>
<evidence type="ECO:0000256" key="1">
    <source>
        <dbReference type="ARBA" id="ARBA00022536"/>
    </source>
</evidence>
<dbReference type="InterPro" id="IPR001846">
    <property type="entry name" value="VWF_type-D"/>
</dbReference>
<reference evidence="7" key="1">
    <citation type="submission" date="2015-07" db="EMBL/GenBank/DDBJ databases">
        <title>MeaNS - Measles Nucleotide Surveillance Program.</title>
        <authorList>
            <person name="Tran T."/>
            <person name="Druce J."/>
        </authorList>
    </citation>
    <scope>NUCLEOTIDE SEQUENCE</scope>
    <source>
        <strain evidence="7">UCB-OBI-ISO-001</strain>
        <tissue evidence="7">Gonad</tissue>
    </source>
</reference>
<dbReference type="InterPro" id="IPR000742">
    <property type="entry name" value="EGF"/>
</dbReference>
<feature type="transmembrane region" description="Helical" evidence="4">
    <location>
        <begin position="230"/>
        <end position="249"/>
    </location>
</feature>
<dbReference type="CDD" id="cd00053">
    <property type="entry name" value="EGF"/>
    <property type="match status" value="1"/>
</dbReference>
<dbReference type="PROSITE" id="PS50026">
    <property type="entry name" value="EGF_3"/>
    <property type="match status" value="1"/>
</dbReference>
<dbReference type="PROSITE" id="PS51233">
    <property type="entry name" value="VWFD"/>
    <property type="match status" value="1"/>
</dbReference>
<feature type="domain" description="VWFD" evidence="6">
    <location>
        <begin position="41"/>
        <end position="225"/>
    </location>
</feature>
<accession>A0A0L8GMW3</accession>
<sequence>KCGETECHNNAHCQIIKGVHMCTCNEGYTGDGIELCDEGRCTCFASGDPHYRTYDSNSLYLFGDCKYVMSKTIHNVKFPFGVEVKNEHRGTFKHRDRAFTRSVDVKIGGHVYRLHLTKYLSVDGKKMAIPYKTSDGMLNITIEGQYMKLEFGGGLIVRFDGVHKVVISLAQQYANKVEGICGDCDSNPANDILFHGKDINGMTNNNERYEKFASQFLITDDSDKPAKDKMYFVFSFFLLCFYYMLYEILKPVVDINSNNTRSSSNNNNIPHYL</sequence>
<evidence type="ECO:0000259" key="5">
    <source>
        <dbReference type="PROSITE" id="PS50026"/>
    </source>
</evidence>
<proteinExistence type="predicted"/>
<name>A0A0L8GMW3_OCTBM</name>